<evidence type="ECO:0000259" key="5">
    <source>
        <dbReference type="Pfam" id="PF01168"/>
    </source>
</evidence>
<dbReference type="AlphaFoldDB" id="A9BHU5"/>
<dbReference type="PANTHER" id="PTHR10146">
    <property type="entry name" value="PROLINE SYNTHETASE CO-TRANSCRIBED BACTERIAL HOMOLOG PROTEIN"/>
    <property type="match status" value="1"/>
</dbReference>
<dbReference type="RefSeq" id="WP_012209159.1">
    <property type="nucleotide sequence ID" value="NC_010003.1"/>
</dbReference>
<comment type="cofactor">
    <cofactor evidence="3">
        <name>pyridoxal 5'-phosphate</name>
        <dbReference type="ChEBI" id="CHEBI:597326"/>
    </cofactor>
</comment>
<dbReference type="KEGG" id="pmo:Pmob_1356"/>
<dbReference type="OrthoDB" id="9804072at2"/>
<dbReference type="GO" id="GO:0030170">
    <property type="term" value="F:pyridoxal phosphate binding"/>
    <property type="evidence" value="ECO:0007669"/>
    <property type="project" value="UniProtKB-UniRule"/>
</dbReference>
<dbReference type="STRING" id="403833.Pmob_1356"/>
<evidence type="ECO:0000313" key="7">
    <source>
        <dbReference type="Proteomes" id="UP000000789"/>
    </source>
</evidence>
<sequence length="231" mass="26766">MNNFLIENYHTLLNEIQKVAEKSGRDLNSIKLVAVSKNFPSDNIKTLYEEGHKDFGENKAQELREKYEDLKNLDIVWHFIGRIQTNKIKYIVPIAEYIHSVWRMKEIEEIQKKAEEINKTQKVLLEINISGEQSKAGLIPSEVEAFLQDATSFKNIKIIGLMTMAPYTDNVEVIRNVFRSLRELRGNLNKKYPSIKELSMGMTNDYKIAIEEGATLLRIGTRIFGNRYLPE</sequence>
<dbReference type="SUPFAM" id="SSF51419">
    <property type="entry name" value="PLP-binding barrel"/>
    <property type="match status" value="1"/>
</dbReference>
<accession>A9BHU5</accession>
<dbReference type="InterPro" id="IPR029066">
    <property type="entry name" value="PLP-binding_barrel"/>
</dbReference>
<dbReference type="NCBIfam" id="TIGR00044">
    <property type="entry name" value="YggS family pyridoxal phosphate-dependent enzyme"/>
    <property type="match status" value="1"/>
</dbReference>
<dbReference type="PANTHER" id="PTHR10146:SF14">
    <property type="entry name" value="PYRIDOXAL PHOSPHATE HOMEOSTASIS PROTEIN"/>
    <property type="match status" value="1"/>
</dbReference>
<feature type="domain" description="Alanine racemase N-terminal" evidence="5">
    <location>
        <begin position="44"/>
        <end position="226"/>
    </location>
</feature>
<dbReference type="InterPro" id="IPR001608">
    <property type="entry name" value="Ala_racemase_N"/>
</dbReference>
<keyword evidence="7" id="KW-1185">Reference proteome</keyword>
<evidence type="ECO:0000256" key="3">
    <source>
        <dbReference type="PIRSR" id="PIRSR004848-1"/>
    </source>
</evidence>
<feature type="modified residue" description="N6-(pyridoxal phosphate)lysine" evidence="2 3">
    <location>
        <position position="37"/>
    </location>
</feature>
<comment type="similarity">
    <text evidence="2 4">Belongs to the pyridoxal phosphate-binding protein YggS/PROSC family.</text>
</comment>
<gene>
    <name evidence="6" type="ordered locus">Pmob_1356</name>
</gene>
<dbReference type="eggNOG" id="COG0325">
    <property type="taxonomic scope" value="Bacteria"/>
</dbReference>
<evidence type="ECO:0000256" key="2">
    <source>
        <dbReference type="HAMAP-Rule" id="MF_02087"/>
    </source>
</evidence>
<dbReference type="InterPro" id="IPR011078">
    <property type="entry name" value="PyrdxlP_homeostasis"/>
</dbReference>
<evidence type="ECO:0000313" key="6">
    <source>
        <dbReference type="EMBL" id="ABX32060.1"/>
    </source>
</evidence>
<reference evidence="6" key="1">
    <citation type="submission" date="2007-11" db="EMBL/GenBank/DDBJ databases">
        <title>Complete sequence of Petroga mobilis SJ95.</title>
        <authorList>
            <consortium name="US DOE Joint Genome Institute"/>
            <person name="Copeland A."/>
            <person name="Lucas S."/>
            <person name="Lapidus A."/>
            <person name="Barry K."/>
            <person name="Glavina del Rio T."/>
            <person name="Dalin E."/>
            <person name="Tice H."/>
            <person name="Pitluck S."/>
            <person name="Meincke L."/>
            <person name="Brettin T."/>
            <person name="Bruce D."/>
            <person name="Detter J.C."/>
            <person name="Han C."/>
            <person name="Kuske C.R."/>
            <person name="Schmutz J."/>
            <person name="Larimer F."/>
            <person name="Land M."/>
            <person name="Hauser L."/>
            <person name="Kyrpides N."/>
            <person name="Mikhailova N."/>
            <person name="Noll K."/>
            <person name="Richardson P."/>
        </authorList>
    </citation>
    <scope>NUCLEOTIDE SEQUENCE [LARGE SCALE GENOMIC DNA]</scope>
    <source>
        <strain evidence="6">SJ95</strain>
    </source>
</reference>
<dbReference type="Gene3D" id="3.20.20.10">
    <property type="entry name" value="Alanine racemase"/>
    <property type="match status" value="1"/>
</dbReference>
<dbReference type="Pfam" id="PF01168">
    <property type="entry name" value="Ala_racemase_N"/>
    <property type="match status" value="1"/>
</dbReference>
<dbReference type="CDD" id="cd00635">
    <property type="entry name" value="PLPDE_III_YBL036c_like"/>
    <property type="match status" value="1"/>
</dbReference>
<proteinExistence type="inferred from homology"/>
<dbReference type="HOGENOM" id="CLU_059988_1_0_0"/>
<evidence type="ECO:0000256" key="1">
    <source>
        <dbReference type="ARBA" id="ARBA00022898"/>
    </source>
</evidence>
<comment type="function">
    <text evidence="2">Pyridoxal 5'-phosphate (PLP)-binding protein, which is involved in PLP homeostasis.</text>
</comment>
<dbReference type="FunFam" id="3.20.20.10:FF:000018">
    <property type="entry name" value="Pyridoxal phosphate homeostasis protein"/>
    <property type="match status" value="1"/>
</dbReference>
<dbReference type="PIRSF" id="PIRSF004848">
    <property type="entry name" value="YBL036c_PLPDEIII"/>
    <property type="match status" value="1"/>
</dbReference>
<dbReference type="EMBL" id="CP000879">
    <property type="protein sequence ID" value="ABX32060.1"/>
    <property type="molecule type" value="Genomic_DNA"/>
</dbReference>
<dbReference type="PROSITE" id="PS01211">
    <property type="entry name" value="UPF0001"/>
    <property type="match status" value="1"/>
</dbReference>
<dbReference type="Proteomes" id="UP000000789">
    <property type="component" value="Chromosome"/>
</dbReference>
<organism evidence="6 7">
    <name type="scientific">Petrotoga mobilis (strain DSM 10674 / SJ95)</name>
    <dbReference type="NCBI Taxonomy" id="403833"/>
    <lineage>
        <taxon>Bacteria</taxon>
        <taxon>Thermotogati</taxon>
        <taxon>Thermotogota</taxon>
        <taxon>Thermotogae</taxon>
        <taxon>Petrotogales</taxon>
        <taxon>Petrotogaceae</taxon>
        <taxon>Petrotoga</taxon>
    </lineage>
</organism>
<dbReference type="HAMAP" id="MF_02087">
    <property type="entry name" value="PLP_homeostasis"/>
    <property type="match status" value="1"/>
</dbReference>
<protein>
    <recommendedName>
        <fullName evidence="2">Pyridoxal phosphate homeostasis protein</fullName>
        <shortName evidence="2">PLP homeostasis protein</shortName>
    </recommendedName>
</protein>
<evidence type="ECO:0000256" key="4">
    <source>
        <dbReference type="RuleBase" id="RU004514"/>
    </source>
</evidence>
<name>A9BHU5_PETMO</name>
<keyword evidence="1 2" id="KW-0663">Pyridoxal phosphate</keyword>